<dbReference type="EMBL" id="CP144691">
    <property type="protein sequence ID" value="WVY92513.1"/>
    <property type="molecule type" value="Genomic_DNA"/>
</dbReference>
<reference evidence="1 2" key="1">
    <citation type="journal article" date="2023" name="Life. Sci Alliance">
        <title>Evolutionary insights into 3D genome organization and epigenetic landscape of Vigna mungo.</title>
        <authorList>
            <person name="Junaid A."/>
            <person name="Singh B."/>
            <person name="Bhatia S."/>
        </authorList>
    </citation>
    <scope>NUCLEOTIDE SEQUENCE [LARGE SCALE GENOMIC DNA]</scope>
    <source>
        <strain evidence="1">Urdbean</strain>
    </source>
</reference>
<keyword evidence="2" id="KW-1185">Reference proteome</keyword>
<name>A0AAQ3MKP9_VIGMU</name>
<dbReference type="AlphaFoldDB" id="A0AAQ3MKP9"/>
<evidence type="ECO:0000313" key="1">
    <source>
        <dbReference type="EMBL" id="WVY92513.1"/>
    </source>
</evidence>
<accession>A0AAQ3MKP9</accession>
<dbReference type="Proteomes" id="UP001374535">
    <property type="component" value="Chromosome 10"/>
</dbReference>
<gene>
    <name evidence="1" type="ORF">V8G54_031601</name>
</gene>
<organism evidence="1 2">
    <name type="scientific">Vigna mungo</name>
    <name type="common">Black gram</name>
    <name type="synonym">Phaseolus mungo</name>
    <dbReference type="NCBI Taxonomy" id="3915"/>
    <lineage>
        <taxon>Eukaryota</taxon>
        <taxon>Viridiplantae</taxon>
        <taxon>Streptophyta</taxon>
        <taxon>Embryophyta</taxon>
        <taxon>Tracheophyta</taxon>
        <taxon>Spermatophyta</taxon>
        <taxon>Magnoliopsida</taxon>
        <taxon>eudicotyledons</taxon>
        <taxon>Gunneridae</taxon>
        <taxon>Pentapetalae</taxon>
        <taxon>rosids</taxon>
        <taxon>fabids</taxon>
        <taxon>Fabales</taxon>
        <taxon>Fabaceae</taxon>
        <taxon>Papilionoideae</taxon>
        <taxon>50 kb inversion clade</taxon>
        <taxon>NPAAA clade</taxon>
        <taxon>indigoferoid/millettioid clade</taxon>
        <taxon>Phaseoleae</taxon>
        <taxon>Vigna</taxon>
    </lineage>
</organism>
<proteinExistence type="predicted"/>
<sequence length="128" mass="14405">NVKTLREEGGWVNIDVRRCDAGWKNHGKERQRGFSKLVKNLREGFSTFKLFSLLSLSLCSFVSTRTLMSLIPCLSSSLIRNHSSETELPPPRMAVESPPDNIVLNLAKLGFQLDIRLGDLCSFQHSTN</sequence>
<evidence type="ECO:0000313" key="2">
    <source>
        <dbReference type="Proteomes" id="UP001374535"/>
    </source>
</evidence>
<protein>
    <submittedName>
        <fullName evidence="1">Uncharacterized protein</fullName>
    </submittedName>
</protein>
<feature type="non-terminal residue" evidence="1">
    <location>
        <position position="1"/>
    </location>
</feature>